<dbReference type="Proteomes" id="UP001055286">
    <property type="component" value="Unassembled WGS sequence"/>
</dbReference>
<dbReference type="AlphaFoldDB" id="A0AA37M458"/>
<evidence type="ECO:0000259" key="1">
    <source>
        <dbReference type="Pfam" id="PF12281"/>
    </source>
</evidence>
<protein>
    <recommendedName>
        <fullName evidence="1">Nucleotidyltransferase-like domain-containing protein</fullName>
    </recommendedName>
</protein>
<gene>
    <name evidence="2" type="ORF">MPEAHAMD_2169</name>
</gene>
<organism evidence="2 3">
    <name type="scientific">Methylobacterium frigidaeris</name>
    <dbReference type="NCBI Taxonomy" id="2038277"/>
    <lineage>
        <taxon>Bacteria</taxon>
        <taxon>Pseudomonadati</taxon>
        <taxon>Pseudomonadota</taxon>
        <taxon>Alphaproteobacteria</taxon>
        <taxon>Hyphomicrobiales</taxon>
        <taxon>Methylobacteriaceae</taxon>
        <taxon>Methylobacterium</taxon>
    </lineage>
</organism>
<evidence type="ECO:0000313" key="3">
    <source>
        <dbReference type="Proteomes" id="UP001055286"/>
    </source>
</evidence>
<feature type="domain" description="Nucleotidyltransferase-like" evidence="1">
    <location>
        <begin position="126"/>
        <end position="340"/>
    </location>
</feature>
<dbReference type="EMBL" id="BPQJ01000008">
    <property type="protein sequence ID" value="GJD62020.1"/>
    <property type="molecule type" value="Genomic_DNA"/>
</dbReference>
<accession>A0AA37M458</accession>
<comment type="caution">
    <text evidence="2">The sequence shown here is derived from an EMBL/GenBank/DDBJ whole genome shotgun (WGS) entry which is preliminary data.</text>
</comment>
<dbReference type="PIRSF" id="PIRSF031854">
    <property type="entry name" value="UCP031854"/>
    <property type="match status" value="1"/>
</dbReference>
<sequence length="385" mass="41897">MAVVSPREARYGFSRKSHNGPAIRRIDLQSSTLYAQLAQRCRDGRFTTAFDIDGRFEATTVKGRRHWYFVTSVAGQRQRRYVGLADDPEVAARVENFAHVRDDPRIRRRLVATLVREAYLPRPVAETGEVVQALADAGFVSVRGVRVGTVAFQCYAGLLGCRLPNGMLQTSGADFARFHSISLTVADTIPPVLEVLRAVDPTFRPVPHQGDAIWAMRFETRTGCRVEFLTPDRAGDEHAGRPATMPALGGAAAEPLRDLDFLIDRPVRAVMRHGPGIAVAIPAPVRYAVHELIVTACRDPRVASSAAKRRKDLQQAATLIDALAADGRSTDLGDALHEAWGRGPSWRAALEAGVALSVGMEGVEAVRDPPRRALAASGETPDDDL</sequence>
<name>A0AA37M458_9HYPH</name>
<dbReference type="InterPro" id="IPR022550">
    <property type="entry name" value="NTP_transf_8"/>
</dbReference>
<dbReference type="InterPro" id="IPR058575">
    <property type="entry name" value="NTP_transf_8_dom"/>
</dbReference>
<evidence type="ECO:0000313" key="2">
    <source>
        <dbReference type="EMBL" id="GJD62020.1"/>
    </source>
</evidence>
<reference evidence="2" key="1">
    <citation type="journal article" date="2016" name="Front. Microbiol.">
        <title>Genome Sequence of the Piezophilic, Mesophilic Sulfate-Reducing Bacterium Desulfovibrio indicus J2T.</title>
        <authorList>
            <person name="Cao J."/>
            <person name="Maignien L."/>
            <person name="Shao Z."/>
            <person name="Alain K."/>
            <person name="Jebbar M."/>
        </authorList>
    </citation>
    <scope>NUCLEOTIDE SEQUENCE</scope>
    <source>
        <strain evidence="2">JCM 32048</strain>
    </source>
</reference>
<reference evidence="2" key="2">
    <citation type="submission" date="2021-08" db="EMBL/GenBank/DDBJ databases">
        <authorList>
            <person name="Tani A."/>
            <person name="Ola A."/>
            <person name="Ogura Y."/>
            <person name="Katsura K."/>
            <person name="Hayashi T."/>
        </authorList>
    </citation>
    <scope>NUCLEOTIDE SEQUENCE</scope>
    <source>
        <strain evidence="2">JCM 32048</strain>
    </source>
</reference>
<dbReference type="Pfam" id="PF12281">
    <property type="entry name" value="NTP_transf_8"/>
    <property type="match status" value="1"/>
</dbReference>
<keyword evidence="3" id="KW-1185">Reference proteome</keyword>
<proteinExistence type="predicted"/>